<sequence length="273" mass="31327">MLHFLGSYKQPLTWCSMIQAAVWSVCGLNRGDHQQAVNMLVNKFHLHFIGILETRVTVANLTRVKVCLLQNWKWLIDYPVLGSRIWLAWNHAELDVEILDTGVQYVHCRITQRCLHESCYVTVIYSANDVIARRDLWTMLCDLSSCVVDLPWLVLGNFNAVLDMSEFKGPGSHGIIVVMEVVVLNKYYTPDVRSFGLGATREHSPIRFDNYLARSHGFLSKVANVWQNNIYGTMMYSVTRKLKLLKSVFRKMRKEKGDLATNVKLASEFLDIV</sequence>
<proteinExistence type="predicted"/>
<name>A0AAW2JEP6_9LAMI</name>
<dbReference type="EMBL" id="JACGWM010001509">
    <property type="protein sequence ID" value="KAL0292406.1"/>
    <property type="molecule type" value="Genomic_DNA"/>
</dbReference>
<protein>
    <submittedName>
        <fullName evidence="1">Uncharacterized protein</fullName>
    </submittedName>
</protein>
<organism evidence="1">
    <name type="scientific">Sesamum calycinum</name>
    <dbReference type="NCBI Taxonomy" id="2727403"/>
    <lineage>
        <taxon>Eukaryota</taxon>
        <taxon>Viridiplantae</taxon>
        <taxon>Streptophyta</taxon>
        <taxon>Embryophyta</taxon>
        <taxon>Tracheophyta</taxon>
        <taxon>Spermatophyta</taxon>
        <taxon>Magnoliopsida</taxon>
        <taxon>eudicotyledons</taxon>
        <taxon>Gunneridae</taxon>
        <taxon>Pentapetalae</taxon>
        <taxon>asterids</taxon>
        <taxon>lamiids</taxon>
        <taxon>Lamiales</taxon>
        <taxon>Pedaliaceae</taxon>
        <taxon>Sesamum</taxon>
    </lineage>
</organism>
<reference evidence="1" key="1">
    <citation type="submission" date="2020-06" db="EMBL/GenBank/DDBJ databases">
        <authorList>
            <person name="Li T."/>
            <person name="Hu X."/>
            <person name="Zhang T."/>
            <person name="Song X."/>
            <person name="Zhang H."/>
            <person name="Dai N."/>
            <person name="Sheng W."/>
            <person name="Hou X."/>
            <person name="Wei L."/>
        </authorList>
    </citation>
    <scope>NUCLEOTIDE SEQUENCE</scope>
    <source>
        <strain evidence="1">KEN8</strain>
        <tissue evidence="1">Leaf</tissue>
    </source>
</reference>
<gene>
    <name evidence="1" type="ORF">Scaly_2591600</name>
</gene>
<dbReference type="Gene3D" id="3.60.10.10">
    <property type="entry name" value="Endonuclease/exonuclease/phosphatase"/>
    <property type="match status" value="1"/>
</dbReference>
<accession>A0AAW2JEP6</accession>
<evidence type="ECO:0000313" key="1">
    <source>
        <dbReference type="EMBL" id="KAL0292406.1"/>
    </source>
</evidence>
<comment type="caution">
    <text evidence="1">The sequence shown here is derived from an EMBL/GenBank/DDBJ whole genome shotgun (WGS) entry which is preliminary data.</text>
</comment>
<dbReference type="InterPro" id="IPR036691">
    <property type="entry name" value="Endo/exonu/phosph_ase_sf"/>
</dbReference>
<dbReference type="SUPFAM" id="SSF56219">
    <property type="entry name" value="DNase I-like"/>
    <property type="match status" value="1"/>
</dbReference>
<reference evidence="1" key="2">
    <citation type="journal article" date="2024" name="Plant">
        <title>Genomic evolution and insights into agronomic trait innovations of Sesamum species.</title>
        <authorList>
            <person name="Miao H."/>
            <person name="Wang L."/>
            <person name="Qu L."/>
            <person name="Liu H."/>
            <person name="Sun Y."/>
            <person name="Le M."/>
            <person name="Wang Q."/>
            <person name="Wei S."/>
            <person name="Zheng Y."/>
            <person name="Lin W."/>
            <person name="Duan Y."/>
            <person name="Cao H."/>
            <person name="Xiong S."/>
            <person name="Wang X."/>
            <person name="Wei L."/>
            <person name="Li C."/>
            <person name="Ma Q."/>
            <person name="Ju M."/>
            <person name="Zhao R."/>
            <person name="Li G."/>
            <person name="Mu C."/>
            <person name="Tian Q."/>
            <person name="Mei H."/>
            <person name="Zhang T."/>
            <person name="Gao T."/>
            <person name="Zhang H."/>
        </authorList>
    </citation>
    <scope>NUCLEOTIDE SEQUENCE</scope>
    <source>
        <strain evidence="1">KEN8</strain>
    </source>
</reference>
<dbReference type="AlphaFoldDB" id="A0AAW2JEP6"/>